<sequence length="80" mass="9422">MTEIRKATYSDLQTIQTFDIFAGDRAKDIEQRECFVEVVQERAVGYVVFNHSFYLNPFVQFLCVAPPWRRQGIANWLLAY</sequence>
<evidence type="ECO:0000313" key="2">
    <source>
        <dbReference type="EMBL" id="MCJ2544548.1"/>
    </source>
</evidence>
<comment type="caution">
    <text evidence="2">The sequence shown here is derived from an EMBL/GenBank/DDBJ whole genome shotgun (WGS) entry which is preliminary data.</text>
</comment>
<organism evidence="2 3">
    <name type="scientific">Thermostichus vulcanus str. 'Rupite'</name>
    <dbReference type="NCBI Taxonomy" id="2813851"/>
    <lineage>
        <taxon>Bacteria</taxon>
        <taxon>Bacillati</taxon>
        <taxon>Cyanobacteriota</taxon>
        <taxon>Cyanophyceae</taxon>
        <taxon>Thermostichales</taxon>
        <taxon>Thermostichaceae</taxon>
        <taxon>Thermostichus</taxon>
    </lineage>
</organism>
<keyword evidence="3" id="KW-1185">Reference proteome</keyword>
<reference evidence="2" key="1">
    <citation type="submission" date="2021-02" db="EMBL/GenBank/DDBJ databases">
        <title>The CRISPR/cas machinery reduction and long-range gene transfer in the hot spring cyanobacterium Synechococcus.</title>
        <authorList>
            <person name="Dvorak P."/>
            <person name="Jahodarova E."/>
            <person name="Hasler P."/>
            <person name="Poulickova A."/>
        </authorList>
    </citation>
    <scope>NUCLEOTIDE SEQUENCE</scope>
    <source>
        <strain evidence="2">Rupite</strain>
    </source>
</reference>
<dbReference type="Proteomes" id="UP000830835">
    <property type="component" value="Unassembled WGS sequence"/>
</dbReference>
<dbReference type="Gene3D" id="3.40.630.30">
    <property type="match status" value="1"/>
</dbReference>
<dbReference type="InterPro" id="IPR016181">
    <property type="entry name" value="Acyl_CoA_acyltransferase"/>
</dbReference>
<dbReference type="Pfam" id="PF00583">
    <property type="entry name" value="Acetyltransf_1"/>
    <property type="match status" value="1"/>
</dbReference>
<dbReference type="CDD" id="cd04301">
    <property type="entry name" value="NAT_SF"/>
    <property type="match status" value="1"/>
</dbReference>
<evidence type="ECO:0000313" key="3">
    <source>
        <dbReference type="Proteomes" id="UP000830835"/>
    </source>
</evidence>
<accession>A0ABT0CFJ7</accession>
<gene>
    <name evidence="2" type="ORF">JX360_16820</name>
</gene>
<name>A0ABT0CFJ7_THEVL</name>
<dbReference type="RefSeq" id="WP_244353236.1">
    <property type="nucleotide sequence ID" value="NZ_JAFIRA010000077.1"/>
</dbReference>
<proteinExistence type="predicted"/>
<dbReference type="InterPro" id="IPR000182">
    <property type="entry name" value="GNAT_dom"/>
</dbReference>
<feature type="domain" description="N-acetyltransferase" evidence="1">
    <location>
        <begin position="5"/>
        <end position="79"/>
    </location>
</feature>
<evidence type="ECO:0000259" key="1">
    <source>
        <dbReference type="Pfam" id="PF00583"/>
    </source>
</evidence>
<protein>
    <submittedName>
        <fullName evidence="2">GNAT family N-acetyltransferase</fullName>
    </submittedName>
</protein>
<dbReference type="SUPFAM" id="SSF55729">
    <property type="entry name" value="Acyl-CoA N-acyltransferases (Nat)"/>
    <property type="match status" value="1"/>
</dbReference>
<dbReference type="EMBL" id="JAFIRA010000077">
    <property type="protein sequence ID" value="MCJ2544548.1"/>
    <property type="molecule type" value="Genomic_DNA"/>
</dbReference>